<feature type="compositionally biased region" description="Basic and acidic residues" evidence="1">
    <location>
        <begin position="85"/>
        <end position="101"/>
    </location>
</feature>
<name>A0ABS6SEC0_9SPHN</name>
<feature type="region of interest" description="Disordered" evidence="1">
    <location>
        <begin position="1"/>
        <end position="177"/>
    </location>
</feature>
<comment type="caution">
    <text evidence="2">The sequence shown here is derived from an EMBL/GenBank/DDBJ whole genome shotgun (WGS) entry which is preliminary data.</text>
</comment>
<evidence type="ECO:0000313" key="2">
    <source>
        <dbReference type="EMBL" id="MBV7256763.1"/>
    </source>
</evidence>
<proteinExistence type="predicted"/>
<gene>
    <name evidence="2" type="ORF">KCG44_08180</name>
</gene>
<reference evidence="2 3" key="1">
    <citation type="submission" date="2021-04" db="EMBL/GenBank/DDBJ databases">
        <authorList>
            <person name="Pira H."/>
            <person name="Risdian C."/>
            <person name="Wink J."/>
        </authorList>
    </citation>
    <scope>NUCLEOTIDE SEQUENCE [LARGE SCALE GENOMIC DNA]</scope>
    <source>
        <strain evidence="2 3">WHA3</strain>
    </source>
</reference>
<sequence>MTSSQPSFGSLSGSLLARKGGAKPAMRPQAYRFDHGDNSAADDDCGWNDMGEDIGADMLTPEQRESLLPSADGTGAQPASVGAPRPEHAETHIRDTAHPQEDAADQPEAEHVPSVVEQQRQLADELAEKEKEAEQSAFLARLARESEPDDPLIVPEPVHAPKRVVQRAPAGSGPKSAFTLRLDKKRHLRLRLATAYAHKSAQKLVVEALDEYLSKHFPDLPA</sequence>
<feature type="compositionally biased region" description="Basic and acidic residues" evidence="1">
    <location>
        <begin position="122"/>
        <end position="134"/>
    </location>
</feature>
<feature type="compositionally biased region" description="Low complexity" evidence="1">
    <location>
        <begin position="1"/>
        <end position="16"/>
    </location>
</feature>
<evidence type="ECO:0008006" key="4">
    <source>
        <dbReference type="Google" id="ProtNLM"/>
    </source>
</evidence>
<dbReference type="RefSeq" id="WP_218445498.1">
    <property type="nucleotide sequence ID" value="NZ_JAGSPA010000002.1"/>
</dbReference>
<feature type="compositionally biased region" description="Acidic residues" evidence="1">
    <location>
        <begin position="40"/>
        <end position="55"/>
    </location>
</feature>
<dbReference type="Proteomes" id="UP000722336">
    <property type="component" value="Unassembled WGS sequence"/>
</dbReference>
<keyword evidence="3" id="KW-1185">Reference proteome</keyword>
<organism evidence="2 3">
    <name type="scientific">Pacificimonas pallii</name>
    <dbReference type="NCBI Taxonomy" id="2827236"/>
    <lineage>
        <taxon>Bacteria</taxon>
        <taxon>Pseudomonadati</taxon>
        <taxon>Pseudomonadota</taxon>
        <taxon>Alphaproteobacteria</taxon>
        <taxon>Sphingomonadales</taxon>
        <taxon>Sphingosinicellaceae</taxon>
        <taxon>Pacificimonas</taxon>
    </lineage>
</organism>
<dbReference type="EMBL" id="JAGSPA010000002">
    <property type="protein sequence ID" value="MBV7256763.1"/>
    <property type="molecule type" value="Genomic_DNA"/>
</dbReference>
<protein>
    <recommendedName>
        <fullName evidence="4">Chromosome partitioning protein ParB</fullName>
    </recommendedName>
</protein>
<evidence type="ECO:0000313" key="3">
    <source>
        <dbReference type="Proteomes" id="UP000722336"/>
    </source>
</evidence>
<accession>A0ABS6SEC0</accession>
<evidence type="ECO:0000256" key="1">
    <source>
        <dbReference type="SAM" id="MobiDB-lite"/>
    </source>
</evidence>